<dbReference type="InterPro" id="IPR000132">
    <property type="entry name" value="Nitrilase/CN_hydratase_CS"/>
</dbReference>
<dbReference type="OrthoDB" id="9811121at2"/>
<dbReference type="AlphaFoldDB" id="A0A563E396"/>
<evidence type="ECO:0000256" key="1">
    <source>
        <dbReference type="ARBA" id="ARBA00008129"/>
    </source>
</evidence>
<gene>
    <name evidence="4" type="ORF">FGL98_10405</name>
</gene>
<dbReference type="CDD" id="cd07564">
    <property type="entry name" value="nitrilases_CHs"/>
    <property type="match status" value="1"/>
</dbReference>
<dbReference type="Gene3D" id="3.60.110.10">
    <property type="entry name" value="Carbon-nitrogen hydrolase"/>
    <property type="match status" value="1"/>
</dbReference>
<sequence length="308" mass="33376">MKALMAAVVQAAPVPYDVEATLVKAHELLSRAAGKGAQLVVFPEAFLTGYPRGLTFGATVGNRTPEGREQFREYWQSAIDVPGPVVTRLGEMAAEFRTHLVIGVIERDGGTLYCTVLVFDGDGRYLGKHRKLMPTGSERLVWGFGDGSTLSVFDTDIGRIGAVICWENYMPLLRAAMYAQCVQLYCAPTADCRETWTSTMQHIACEGRCFVFGANQFTPGAFPARAGEDPANDAAGSRGGSVIVSPLGEILAGPAYDEEAVLVAEIDLDDIVRGKYDFDVVGHYARPDIFHLSVDTHEQSSVSVEFDP</sequence>
<dbReference type="InterPro" id="IPR003010">
    <property type="entry name" value="C-N_Hydrolase"/>
</dbReference>
<dbReference type="EMBL" id="VCQV01000012">
    <property type="protein sequence ID" value="TWP36364.1"/>
    <property type="molecule type" value="Genomic_DNA"/>
</dbReference>
<dbReference type="PANTHER" id="PTHR46044:SF1">
    <property type="entry name" value="CN HYDROLASE DOMAIN-CONTAINING PROTEIN"/>
    <property type="match status" value="1"/>
</dbReference>
<feature type="active site" description="Proton acceptor" evidence="2">
    <location>
        <position position="44"/>
    </location>
</feature>
<dbReference type="GO" id="GO:0051410">
    <property type="term" value="P:detoxification of nitrogen compound"/>
    <property type="evidence" value="ECO:0007669"/>
    <property type="project" value="TreeGrafter"/>
</dbReference>
<evidence type="ECO:0000313" key="4">
    <source>
        <dbReference type="EMBL" id="TWP36364.1"/>
    </source>
</evidence>
<dbReference type="RefSeq" id="WP_146316698.1">
    <property type="nucleotide sequence ID" value="NZ_VCQV01000012.1"/>
</dbReference>
<dbReference type="Pfam" id="PF00795">
    <property type="entry name" value="CN_hydrolase"/>
    <property type="match status" value="1"/>
</dbReference>
<reference evidence="4 5" key="1">
    <citation type="submission" date="2019-05" db="EMBL/GenBank/DDBJ databases">
        <authorList>
            <person name="Lee S.D."/>
        </authorList>
    </citation>
    <scope>NUCLEOTIDE SEQUENCE [LARGE SCALE GENOMIC DNA]</scope>
    <source>
        <strain evidence="4 5">C5-26</strain>
    </source>
</reference>
<accession>A0A563E396</accession>
<comment type="similarity">
    <text evidence="1">Belongs to the carbon-nitrogen hydrolase superfamily. Nitrilase family.</text>
</comment>
<dbReference type="PROSITE" id="PS50263">
    <property type="entry name" value="CN_HYDROLASE"/>
    <property type="match status" value="1"/>
</dbReference>
<dbReference type="GO" id="GO:0000257">
    <property type="term" value="F:nitrilase activity"/>
    <property type="evidence" value="ECO:0007669"/>
    <property type="project" value="TreeGrafter"/>
</dbReference>
<dbReference type="Proteomes" id="UP000320244">
    <property type="component" value="Unassembled WGS sequence"/>
</dbReference>
<organism evidence="4 5">
    <name type="scientific">Leekyejoonella antrihumi</name>
    <dbReference type="NCBI Taxonomy" id="1660198"/>
    <lineage>
        <taxon>Bacteria</taxon>
        <taxon>Bacillati</taxon>
        <taxon>Actinomycetota</taxon>
        <taxon>Actinomycetes</taxon>
        <taxon>Micrococcales</taxon>
        <taxon>Dermacoccaceae</taxon>
        <taxon>Leekyejoonella</taxon>
    </lineage>
</organism>
<proteinExistence type="inferred from homology"/>
<dbReference type="SUPFAM" id="SSF56317">
    <property type="entry name" value="Carbon-nitrogen hydrolase"/>
    <property type="match status" value="1"/>
</dbReference>
<dbReference type="PANTHER" id="PTHR46044">
    <property type="entry name" value="NITRILASE"/>
    <property type="match status" value="1"/>
</dbReference>
<feature type="domain" description="CN hydrolase" evidence="3">
    <location>
        <begin position="4"/>
        <end position="268"/>
    </location>
</feature>
<dbReference type="InterPro" id="IPR044149">
    <property type="entry name" value="Nitrilases_CHs"/>
</dbReference>
<reference evidence="4 5" key="2">
    <citation type="submission" date="2019-08" db="EMBL/GenBank/DDBJ databases">
        <title>Jejuicoccus antrihumi gen. nov., sp. nov., a new member of the family Dermacoccaceae isolated from a cave.</title>
        <authorList>
            <person name="Schumann P."/>
            <person name="Kim I.S."/>
        </authorList>
    </citation>
    <scope>NUCLEOTIDE SEQUENCE [LARGE SCALE GENOMIC DNA]</scope>
    <source>
        <strain evidence="4 5">C5-26</strain>
    </source>
</reference>
<comment type="caution">
    <text evidence="4">The sequence shown here is derived from an EMBL/GenBank/DDBJ whole genome shotgun (WGS) entry which is preliminary data.</text>
</comment>
<dbReference type="PROSITE" id="PS00921">
    <property type="entry name" value="NITRIL_CHT_2"/>
    <property type="match status" value="1"/>
</dbReference>
<evidence type="ECO:0000256" key="2">
    <source>
        <dbReference type="PROSITE-ProRule" id="PRU10139"/>
    </source>
</evidence>
<dbReference type="GO" id="GO:0018822">
    <property type="term" value="F:nitrile hydratase activity"/>
    <property type="evidence" value="ECO:0007669"/>
    <property type="project" value="TreeGrafter"/>
</dbReference>
<dbReference type="PROSITE" id="PS00920">
    <property type="entry name" value="NITRIL_CHT_1"/>
    <property type="match status" value="1"/>
</dbReference>
<evidence type="ECO:0000259" key="3">
    <source>
        <dbReference type="PROSITE" id="PS50263"/>
    </source>
</evidence>
<name>A0A563E396_9MICO</name>
<evidence type="ECO:0000313" key="5">
    <source>
        <dbReference type="Proteomes" id="UP000320244"/>
    </source>
</evidence>
<keyword evidence="5" id="KW-1185">Reference proteome</keyword>
<protein>
    <submittedName>
        <fullName evidence="4">Nitrilase</fullName>
    </submittedName>
</protein>
<dbReference type="InterPro" id="IPR036526">
    <property type="entry name" value="C-N_Hydrolase_sf"/>
</dbReference>